<name>F1T8J7_9FIRM</name>
<feature type="transmembrane region" description="Helical" evidence="4">
    <location>
        <begin position="6"/>
        <end position="22"/>
    </location>
</feature>
<feature type="transmembrane region" description="Helical" evidence="4">
    <location>
        <begin position="29"/>
        <end position="46"/>
    </location>
</feature>
<keyword evidence="4" id="KW-1133">Transmembrane helix</keyword>
<evidence type="ECO:0000256" key="3">
    <source>
        <dbReference type="ARBA" id="ARBA00023098"/>
    </source>
</evidence>
<evidence type="ECO:0000256" key="4">
    <source>
        <dbReference type="SAM" id="Phobius"/>
    </source>
</evidence>
<reference evidence="5" key="2">
    <citation type="submission" date="2011-01" db="EMBL/GenBank/DDBJ databases">
        <title>The Non-contiguous Finished genome of Clostridium papyrosolvens.</title>
        <authorList>
            <person name="Lucas S."/>
            <person name="Copeland A."/>
            <person name="Lapidus A."/>
            <person name="Cheng J.-F."/>
            <person name="Goodwin L."/>
            <person name="Pitluck S."/>
            <person name="Misra M."/>
            <person name="Chertkov O."/>
            <person name="Detter J.C."/>
            <person name="Han C."/>
            <person name="Tapia R."/>
            <person name="Land M."/>
            <person name="Hauser L."/>
            <person name="Kyrpides N."/>
            <person name="Ivanova N."/>
            <person name="Pagani I."/>
            <person name="Mouttaki H."/>
            <person name="He Z."/>
            <person name="Zhou J."/>
            <person name="Hemme C.L."/>
            <person name="Woyke T."/>
        </authorList>
    </citation>
    <scope>NUCLEOTIDE SEQUENCE [LARGE SCALE GENOMIC DNA]</scope>
    <source>
        <strain evidence="5">DSM 2782</strain>
    </source>
</reference>
<keyword evidence="2" id="KW-0442">Lipid degradation</keyword>
<evidence type="ECO:0000256" key="2">
    <source>
        <dbReference type="ARBA" id="ARBA00022963"/>
    </source>
</evidence>
<evidence type="ECO:0000313" key="5">
    <source>
        <dbReference type="EMBL" id="EGD49795.1"/>
    </source>
</evidence>
<dbReference type="AlphaFoldDB" id="F1T8J7"/>
<keyword evidence="1" id="KW-0378">Hydrolase</keyword>
<gene>
    <name evidence="5" type="ORF">Cpap_4239</name>
</gene>
<protein>
    <submittedName>
        <fullName evidence="5">Platelet-activating factor acetylhydrolase plasma/intracellular isoform II</fullName>
    </submittedName>
</protein>
<dbReference type="Pfam" id="PF03403">
    <property type="entry name" value="PAF-AH_p_II"/>
    <property type="match status" value="1"/>
</dbReference>
<reference evidence="5" key="1">
    <citation type="submission" date="2009-07" db="EMBL/GenBank/DDBJ databases">
        <authorList>
            <consortium name="US DOE Joint Genome Institute (JGI-PGF)"/>
            <person name="Lucas S."/>
            <person name="Copeland A."/>
            <person name="Lapidus A."/>
            <person name="Glavina del Rio T."/>
            <person name="Tice H."/>
            <person name="Bruce D."/>
            <person name="Goodwin L."/>
            <person name="Pitluck S."/>
            <person name="Larimer F."/>
            <person name="Land M.L."/>
            <person name="Mouttaki H."/>
            <person name="He Z."/>
            <person name="Zhou J."/>
            <person name="Hemme C.L."/>
        </authorList>
    </citation>
    <scope>NUCLEOTIDE SEQUENCE [LARGE SCALE GENOMIC DNA]</scope>
    <source>
        <strain evidence="5">DSM 2782</strain>
    </source>
</reference>
<dbReference type="PANTHER" id="PTHR10272">
    <property type="entry name" value="PLATELET-ACTIVATING FACTOR ACETYLHYDROLASE"/>
    <property type="match status" value="1"/>
</dbReference>
<dbReference type="Proteomes" id="UP000003860">
    <property type="component" value="Unassembled WGS sequence"/>
</dbReference>
<dbReference type="RefSeq" id="WP_004616770.1">
    <property type="nucleotide sequence ID" value="NZ_ACXX02000001.1"/>
</dbReference>
<keyword evidence="3" id="KW-0443">Lipid metabolism</keyword>
<evidence type="ECO:0000256" key="1">
    <source>
        <dbReference type="ARBA" id="ARBA00022801"/>
    </source>
</evidence>
<dbReference type="SUPFAM" id="SSF53474">
    <property type="entry name" value="alpha/beta-Hydrolases"/>
    <property type="match status" value="1"/>
</dbReference>
<sequence length="484" mass="55184">MRLFETVLIFVNFFTLGWLLFSKKNANKIPCILFGISFVITLIQLIAEGYRIQMLPAYICLLLNVLIFFRKGRKPRKTWKLVLGSIFSLLFLIIAVAFPVLLPVFSLEKPTGPYQVGTITYDWTDENRLEEATKDPDDKRELMVQVWYPSEKSDSLKRAPYIKDLPEVAKGLEKQSGIPSLLFSHLKYVKSHSYVNAKISVKQQKYPLLIFSHGFGLLRNINTFEVEELASHGYIVVAIDHSYDSAATVFSNGRVAKYTYKNEEMLKADFIDFMDSHNKVWVKDVQFVLDKIEEVNKKDPLNIFSGRIDLNKIGMFGHSYGGATAGQIIMKDSRIKAGINMDGDFVGTPISEKGLGKPFMMMDAEVTMNNRLDFDKYLTKCGVSDDSRKRFIEQNTKMCNVRSNAIANGGYSLLINKIIHLSYTDLSLFTPLLAINYNPHDVHKIINDFTLTFFNKYLLGDSSASLENTAKKYKNVELKQTKHN</sequence>
<accession>F1T8J7</accession>
<keyword evidence="4" id="KW-0812">Transmembrane</keyword>
<organism evidence="5 6">
    <name type="scientific">Ruminiclostridium papyrosolvens DSM 2782</name>
    <dbReference type="NCBI Taxonomy" id="588581"/>
    <lineage>
        <taxon>Bacteria</taxon>
        <taxon>Bacillati</taxon>
        <taxon>Bacillota</taxon>
        <taxon>Clostridia</taxon>
        <taxon>Eubacteriales</taxon>
        <taxon>Oscillospiraceae</taxon>
        <taxon>Ruminiclostridium</taxon>
    </lineage>
</organism>
<dbReference type="eggNOG" id="COG4188">
    <property type="taxonomic scope" value="Bacteria"/>
</dbReference>
<feature type="transmembrane region" description="Helical" evidence="4">
    <location>
        <begin position="52"/>
        <end position="69"/>
    </location>
</feature>
<dbReference type="GO" id="GO:0016042">
    <property type="term" value="P:lipid catabolic process"/>
    <property type="evidence" value="ECO:0007669"/>
    <property type="project" value="UniProtKB-KW"/>
</dbReference>
<comment type="caution">
    <text evidence="5">The sequence shown here is derived from an EMBL/GenBank/DDBJ whole genome shotgun (WGS) entry which is preliminary data.</text>
</comment>
<keyword evidence="4" id="KW-0472">Membrane</keyword>
<feature type="transmembrane region" description="Helical" evidence="4">
    <location>
        <begin position="81"/>
        <end position="105"/>
    </location>
</feature>
<dbReference type="GO" id="GO:0003847">
    <property type="term" value="F:1-alkyl-2-acetylglycerophosphocholine esterase activity"/>
    <property type="evidence" value="ECO:0007669"/>
    <property type="project" value="TreeGrafter"/>
</dbReference>
<dbReference type="STRING" id="588581.Cpap_4239"/>
<proteinExistence type="predicted"/>
<dbReference type="PANTHER" id="PTHR10272:SF0">
    <property type="entry name" value="PLATELET-ACTIVATING FACTOR ACETYLHYDROLASE"/>
    <property type="match status" value="1"/>
</dbReference>
<evidence type="ECO:0000313" key="6">
    <source>
        <dbReference type="Proteomes" id="UP000003860"/>
    </source>
</evidence>
<dbReference type="EMBL" id="ACXX02000001">
    <property type="protein sequence ID" value="EGD49795.1"/>
    <property type="molecule type" value="Genomic_DNA"/>
</dbReference>
<dbReference type="InterPro" id="IPR029058">
    <property type="entry name" value="AB_hydrolase_fold"/>
</dbReference>
<dbReference type="Gene3D" id="3.40.50.1820">
    <property type="entry name" value="alpha/beta hydrolase"/>
    <property type="match status" value="1"/>
</dbReference>
<dbReference type="OrthoDB" id="9814760at2"/>
<keyword evidence="6" id="KW-1185">Reference proteome</keyword>